<gene>
    <name evidence="1" type="ORF">OUZ56_013806</name>
</gene>
<organism evidence="1 2">
    <name type="scientific">Daphnia magna</name>
    <dbReference type="NCBI Taxonomy" id="35525"/>
    <lineage>
        <taxon>Eukaryota</taxon>
        <taxon>Metazoa</taxon>
        <taxon>Ecdysozoa</taxon>
        <taxon>Arthropoda</taxon>
        <taxon>Crustacea</taxon>
        <taxon>Branchiopoda</taxon>
        <taxon>Diplostraca</taxon>
        <taxon>Cladocera</taxon>
        <taxon>Anomopoda</taxon>
        <taxon>Daphniidae</taxon>
        <taxon>Daphnia</taxon>
    </lineage>
</organism>
<dbReference type="Proteomes" id="UP001234178">
    <property type="component" value="Unassembled WGS sequence"/>
</dbReference>
<reference evidence="1 2" key="1">
    <citation type="journal article" date="2023" name="Nucleic Acids Res.">
        <title>The hologenome of Daphnia magna reveals possible DNA methylation and microbiome-mediated evolution of the host genome.</title>
        <authorList>
            <person name="Chaturvedi A."/>
            <person name="Li X."/>
            <person name="Dhandapani V."/>
            <person name="Marshall H."/>
            <person name="Kissane S."/>
            <person name="Cuenca-Cambronero M."/>
            <person name="Asole G."/>
            <person name="Calvet F."/>
            <person name="Ruiz-Romero M."/>
            <person name="Marangio P."/>
            <person name="Guigo R."/>
            <person name="Rago D."/>
            <person name="Mirbahai L."/>
            <person name="Eastwood N."/>
            <person name="Colbourne J.K."/>
            <person name="Zhou J."/>
            <person name="Mallon E."/>
            <person name="Orsini L."/>
        </authorList>
    </citation>
    <scope>NUCLEOTIDE SEQUENCE [LARGE SCALE GENOMIC DNA]</scope>
    <source>
        <strain evidence="1">LRV0_1</strain>
    </source>
</reference>
<accession>A0ABQ9Z6Z6</accession>
<proteinExistence type="predicted"/>
<name>A0ABQ9Z6Z6_9CRUS</name>
<comment type="caution">
    <text evidence="1">The sequence shown here is derived from an EMBL/GenBank/DDBJ whole genome shotgun (WGS) entry which is preliminary data.</text>
</comment>
<keyword evidence="2" id="KW-1185">Reference proteome</keyword>
<protein>
    <submittedName>
        <fullName evidence="1">Uncharacterized protein</fullName>
    </submittedName>
</protein>
<evidence type="ECO:0000313" key="2">
    <source>
        <dbReference type="Proteomes" id="UP001234178"/>
    </source>
</evidence>
<sequence>MLSVGNANIFPAHFGGLSAVLAAGMPVVTGAGGQLTVGMPGSAAAAAAAAAVAAGLMPGNEMNSPSPDMFTTVRHFVEYIFSFNFGYY</sequence>
<dbReference type="EMBL" id="JAOYFB010000002">
    <property type="protein sequence ID" value="KAK4008673.1"/>
    <property type="molecule type" value="Genomic_DNA"/>
</dbReference>
<evidence type="ECO:0000313" key="1">
    <source>
        <dbReference type="EMBL" id="KAK4008673.1"/>
    </source>
</evidence>